<dbReference type="InterPro" id="IPR024983">
    <property type="entry name" value="CHAT_dom"/>
</dbReference>
<evidence type="ECO:0000313" key="3">
    <source>
        <dbReference type="EMBL" id="CAB4024660.1"/>
    </source>
</evidence>
<dbReference type="OrthoDB" id="5979705at2759"/>
<dbReference type="FunFam" id="1.25.40.10:FF:000040">
    <property type="entry name" value="Tetratricopeptide repeat domain 28"/>
    <property type="match status" value="1"/>
</dbReference>
<comment type="caution">
    <text evidence="3">The sequence shown here is derived from an EMBL/GenBank/DDBJ whole genome shotgun (WGS) entry which is preliminary data.</text>
</comment>
<sequence length="1577" mass="174653">AHYRQAVALQCMGKYHESLAAFASALAHDQKSQQLLSGIIDTALKSPLKENVEKIFSRLQQVNMDQNPFVVVSIIGQELLNAGHIQPAVTCLENALKIGTVGLRMRGSVISALTSAYWKVGNLSRSIELMQEDLEICRSLADHDGECRVLGNLGNAYFGMKQHEEALTAHRTQLMTASKHKNKKAAASALSSIAHVYVSLGDYQNAIDSHNKAIDFQRQLKDQLGEALELGHLGAVHLLAGNVDKSIDCHTQQLTLAKTLKNDKEIASAYSNLGSAYNRKGSYQEAARLHGQVLKIAETLGDPSLQARACAGLGSAYRAIGNLSKALKYYERQQAVAVKMKDRIMEGRAFSNLGIIYLEQGECLHALKLHKIHLAICQEFGDRAGQGQAYGNMGCAYCALKKYEQAIKYHEKELAISKEVNDVISEACTHGNLAVAYQGLGKSDEARRHYEQHLAISRSNGDTYNEGVALFNLGNFYSSSGSFKKAIAFYEKYLSLTQSTGDKKGENKACHNLAFAQFSLGNLDESVTLYKQNIELAQGVGDKNTLARAYCNLGLVYKDLDDIQNSLMCQTNFQTVSHEIGYTVGECRALGNIGDIYVKTKRTREAIGCYERQVKMADKLKDRGSLCQAYAALGHAYKVLGKLDKALVCHSKELAFRREVDDTQGLFKALDHIGSDCTASGRTDEAIEYFSEQRLIADRLKDPHLQARAYGNLGVAKLNAGAYGEAMTYFRNQIEILERVAATSLELGRAQGNSAECLYMLGNHEQARGLYECYLTSAKEAGSPNDQDKAYQGLGNAYRAVGNLQQALFCFENRLVFAHELTETSAKGSAYGELGNLHRTMGNFEQAAACYGQQLKLARECQDLESESDAECGLGEVHVKMGDYESALAHHENDLKLADKLHSSMRQSRAFGNLGLVYELMQDYKKASECQEQHLSIAAQVSDRVAKVNAYSSLGRNHYLMANYAQSISYFKQGLTIAETLGRREDEATIRYWLGVALCAKKDVLSSLEQLYQAIELYEKLRDAGISAGRFQLAMHEQQALCYQVLQRVLIDLGRREEALVIAERARAHDFIDFLLRRPGVERPQEKEWVRLQSYDQIMEVINKQNGYFICYSLVLGYLCSWLIVPQHGIVKFHELRLTDEMPELMVHMDSGMSTTSESLLERLIGQIRENIGVEPACGSSVSTMSSSLSGSDVDEPPSPFDSSHSRSRGSSEAGSLPSTPSTFSYLKNGFLKKGLRKLNGLRQDRHKDATSALPVQVLYDTLIAPVEEFLPRSPQSDGSLHDLVLVLQGDLYLVPFSLLHGQSKDYLHKRFSLLTIPSIRALLLAPKTPQRPQTTRLVVGDPQLPLSFDQYRCNPSTQSEAELVGTLFDAKPLIGNDASKDVVCRKAEEAECIHFATNTSWKHSALVLAPSKGRNRDSGSSDSFMPSPTDFLLTASEISYMKFPAKMIVLSCAQNETRNKMSLDGLLCLVRSFLLAGCSCVLVSLWPVPEPAYRLLLQGFYKRFLRGMRASRALAHAVKLVESNKEFDHPSNWAGFVLVGRDVKVSKKTVQLREALIVLIESTANSREALKVILHL</sequence>
<gene>
    <name evidence="3" type="ORF">PACLA_8A080173</name>
</gene>
<feature type="non-terminal residue" evidence="3">
    <location>
        <position position="1577"/>
    </location>
</feature>
<name>A0A7D9J9C7_PARCT</name>
<dbReference type="InterPro" id="IPR019734">
    <property type="entry name" value="TPR_rpt"/>
</dbReference>
<dbReference type="Pfam" id="PF12770">
    <property type="entry name" value="CHAT"/>
    <property type="match status" value="1"/>
</dbReference>
<evidence type="ECO:0000256" key="1">
    <source>
        <dbReference type="SAM" id="MobiDB-lite"/>
    </source>
</evidence>
<feature type="compositionally biased region" description="Low complexity" evidence="1">
    <location>
        <begin position="1180"/>
        <end position="1192"/>
    </location>
</feature>
<proteinExistence type="predicted"/>
<dbReference type="Pfam" id="PF13424">
    <property type="entry name" value="TPR_12"/>
    <property type="match status" value="6"/>
</dbReference>
<protein>
    <submittedName>
        <fullName evidence="3">Tetratricopeptide repeat 28-like isoform X1</fullName>
    </submittedName>
</protein>
<dbReference type="PANTHER" id="PTHR10098:SF108">
    <property type="entry name" value="TETRATRICOPEPTIDE REPEAT PROTEIN 28"/>
    <property type="match status" value="1"/>
</dbReference>
<feature type="domain" description="CHAT" evidence="2">
    <location>
        <begin position="1256"/>
        <end position="1542"/>
    </location>
</feature>
<dbReference type="PROSITE" id="PS50005">
    <property type="entry name" value="TPR"/>
    <property type="match status" value="7"/>
</dbReference>
<dbReference type="SMART" id="SM00028">
    <property type="entry name" value="TPR"/>
    <property type="match status" value="23"/>
</dbReference>
<dbReference type="Gene3D" id="1.25.40.10">
    <property type="entry name" value="Tetratricopeptide repeat domain"/>
    <property type="match status" value="5"/>
</dbReference>
<feature type="region of interest" description="Disordered" evidence="1">
    <location>
        <begin position="1177"/>
        <end position="1221"/>
    </location>
</feature>
<dbReference type="SUPFAM" id="SSF48452">
    <property type="entry name" value="TPR-like"/>
    <property type="match status" value="6"/>
</dbReference>
<dbReference type="Proteomes" id="UP001152795">
    <property type="component" value="Unassembled WGS sequence"/>
</dbReference>
<dbReference type="EMBL" id="CACRXK020013158">
    <property type="protein sequence ID" value="CAB4024660.1"/>
    <property type="molecule type" value="Genomic_DNA"/>
</dbReference>
<dbReference type="Pfam" id="PF13181">
    <property type="entry name" value="TPR_8"/>
    <property type="match status" value="1"/>
</dbReference>
<organism evidence="3 4">
    <name type="scientific">Paramuricea clavata</name>
    <name type="common">Red gorgonian</name>
    <name type="synonym">Violescent sea-whip</name>
    <dbReference type="NCBI Taxonomy" id="317549"/>
    <lineage>
        <taxon>Eukaryota</taxon>
        <taxon>Metazoa</taxon>
        <taxon>Cnidaria</taxon>
        <taxon>Anthozoa</taxon>
        <taxon>Octocorallia</taxon>
        <taxon>Malacalcyonacea</taxon>
        <taxon>Plexauridae</taxon>
        <taxon>Paramuricea</taxon>
    </lineage>
</organism>
<dbReference type="Pfam" id="PF13176">
    <property type="entry name" value="TPR_7"/>
    <property type="match status" value="2"/>
</dbReference>
<accession>A0A7D9J9C7</accession>
<evidence type="ECO:0000259" key="2">
    <source>
        <dbReference type="Pfam" id="PF12770"/>
    </source>
</evidence>
<reference evidence="3" key="1">
    <citation type="submission" date="2020-04" db="EMBL/GenBank/DDBJ databases">
        <authorList>
            <person name="Alioto T."/>
            <person name="Alioto T."/>
            <person name="Gomez Garrido J."/>
        </authorList>
    </citation>
    <scope>NUCLEOTIDE SEQUENCE</scope>
    <source>
        <strain evidence="3">A484AB</strain>
    </source>
</reference>
<dbReference type="PANTHER" id="PTHR10098">
    <property type="entry name" value="RAPSYN-RELATED"/>
    <property type="match status" value="1"/>
</dbReference>
<dbReference type="InterPro" id="IPR011990">
    <property type="entry name" value="TPR-like_helical_dom_sf"/>
</dbReference>
<evidence type="ECO:0000313" key="4">
    <source>
        <dbReference type="Proteomes" id="UP001152795"/>
    </source>
</evidence>
<keyword evidence="4" id="KW-1185">Reference proteome</keyword>
<feature type="non-terminal residue" evidence="3">
    <location>
        <position position="1"/>
    </location>
</feature>